<reference evidence="1" key="2">
    <citation type="journal article" date="2015" name="Data Brief">
        <title>Shoot transcriptome of the giant reed, Arundo donax.</title>
        <authorList>
            <person name="Barrero R.A."/>
            <person name="Guerrero F.D."/>
            <person name="Moolhuijzen P."/>
            <person name="Goolsby J.A."/>
            <person name="Tidwell J."/>
            <person name="Bellgard S.E."/>
            <person name="Bellgard M.I."/>
        </authorList>
    </citation>
    <scope>NUCLEOTIDE SEQUENCE</scope>
    <source>
        <tissue evidence="1">Shoot tissue taken approximately 20 cm above the soil surface</tissue>
    </source>
</reference>
<accession>A0A0A9C7S7</accession>
<name>A0A0A9C7S7_ARUDO</name>
<dbReference type="EMBL" id="GBRH01227382">
    <property type="protein sequence ID" value="JAD70513.1"/>
    <property type="molecule type" value="Transcribed_RNA"/>
</dbReference>
<evidence type="ECO:0000313" key="1">
    <source>
        <dbReference type="EMBL" id="JAD70513.1"/>
    </source>
</evidence>
<reference evidence="1" key="1">
    <citation type="submission" date="2014-09" db="EMBL/GenBank/DDBJ databases">
        <authorList>
            <person name="Magalhaes I.L.F."/>
            <person name="Oliveira U."/>
            <person name="Santos F.R."/>
            <person name="Vidigal T.H.D.A."/>
            <person name="Brescovit A.D."/>
            <person name="Santos A.J."/>
        </authorList>
    </citation>
    <scope>NUCLEOTIDE SEQUENCE</scope>
    <source>
        <tissue evidence="1">Shoot tissue taken approximately 20 cm above the soil surface</tissue>
    </source>
</reference>
<dbReference type="AlphaFoldDB" id="A0A0A9C7S7"/>
<organism evidence="1">
    <name type="scientific">Arundo donax</name>
    <name type="common">Giant reed</name>
    <name type="synonym">Donax arundinaceus</name>
    <dbReference type="NCBI Taxonomy" id="35708"/>
    <lineage>
        <taxon>Eukaryota</taxon>
        <taxon>Viridiplantae</taxon>
        <taxon>Streptophyta</taxon>
        <taxon>Embryophyta</taxon>
        <taxon>Tracheophyta</taxon>
        <taxon>Spermatophyta</taxon>
        <taxon>Magnoliopsida</taxon>
        <taxon>Liliopsida</taxon>
        <taxon>Poales</taxon>
        <taxon>Poaceae</taxon>
        <taxon>PACMAD clade</taxon>
        <taxon>Arundinoideae</taxon>
        <taxon>Arundineae</taxon>
        <taxon>Arundo</taxon>
    </lineage>
</organism>
<proteinExistence type="predicted"/>
<sequence length="45" mass="5235">MIPFRNITRAIKIMSQYLFLGYEHLASCAFLCSTQERISQVHEGM</sequence>
<protein>
    <submittedName>
        <fullName evidence="1">Uncharacterized protein</fullName>
    </submittedName>
</protein>